<gene>
    <name evidence="2" type="primary">acm_2</name>
    <name evidence="2" type="ORF">ERS852407_05819</name>
</gene>
<proteinExistence type="inferred from homology"/>
<evidence type="ECO:0000256" key="1">
    <source>
        <dbReference type="ARBA" id="ARBA00010646"/>
    </source>
</evidence>
<dbReference type="Pfam" id="PF01183">
    <property type="entry name" value="Glyco_hydro_25"/>
    <property type="match status" value="1"/>
</dbReference>
<dbReference type="PANTHER" id="PTHR34135">
    <property type="entry name" value="LYSOZYME"/>
    <property type="match status" value="1"/>
</dbReference>
<reference evidence="2 3" key="1">
    <citation type="submission" date="2015-09" db="EMBL/GenBank/DDBJ databases">
        <authorList>
            <consortium name="Pathogen Informatics"/>
        </authorList>
    </citation>
    <scope>NUCLEOTIDE SEQUENCE [LARGE SCALE GENOMIC DNA]</scope>
    <source>
        <strain evidence="2 3">2789STDY5608850</strain>
    </source>
</reference>
<dbReference type="GO" id="GO:0009253">
    <property type="term" value="P:peptidoglycan catabolic process"/>
    <property type="evidence" value="ECO:0007669"/>
    <property type="project" value="InterPro"/>
</dbReference>
<name>A0A174N0P2_9FIRM</name>
<dbReference type="PROSITE" id="PS51904">
    <property type="entry name" value="GLYCOSYL_HYDROL_F25_2"/>
    <property type="match status" value="1"/>
</dbReference>
<comment type="similarity">
    <text evidence="1">Belongs to the glycosyl hydrolase 25 family.</text>
</comment>
<dbReference type="CDD" id="cd06414">
    <property type="entry name" value="GH25_LytC-like"/>
    <property type="match status" value="1"/>
</dbReference>
<dbReference type="AlphaFoldDB" id="A0A174N0P2"/>
<dbReference type="SUPFAM" id="SSF51445">
    <property type="entry name" value="(Trans)glycosidases"/>
    <property type="match status" value="1"/>
</dbReference>
<accession>A0A174N0P2</accession>
<dbReference type="GO" id="GO:0016052">
    <property type="term" value="P:carbohydrate catabolic process"/>
    <property type="evidence" value="ECO:0007669"/>
    <property type="project" value="TreeGrafter"/>
</dbReference>
<dbReference type="RefSeq" id="WP_055660512.1">
    <property type="nucleotide sequence ID" value="NZ_CABIXC010000028.1"/>
</dbReference>
<sequence length="459" mass="49761">MKVIAKGIDVSKWQGTINWTQVKGAGISFVMMRLGRGKLKGGPCDYDIKFKDNIAGALTAGLGVGVYFYSYALSVADAKAEAEWVMKALEPYKGKLTYPVAFDLEDSSQAGLGKAVLSDMIVAFCGALETAGYYVSLYSNLSWLTSKYDTAKIKRFDVWLAQWEVSAPTYSGSFGMWQRTSKGSVPGISGNVDLDVAYYDFPGVIKQKGLNGFGTSSTPAPEPVPGPITELTGQGLADYCKSLLRRPSAYMWGEFGREITVSRIEAVAKQYPGHYSAERVAYLKTLVGKGYIGSDCVGMIKSYYWGGVGNVKYVAATDKSAGMMLNAAKVKGDIGSIPERPGVCVWLEGHIGVYVGNGEVVECTLGTFGDGFVQTKLSARKWLKWLECPYISYEAVPEPVEPPKEPEPTPVPDWKQQGLTALTEAGVITNPDYWNGRMEETVTVGELMGIAATMFGLLK</sequence>
<dbReference type="Proteomes" id="UP000095651">
    <property type="component" value="Unassembled WGS sequence"/>
</dbReference>
<dbReference type="GO" id="GO:0016998">
    <property type="term" value="P:cell wall macromolecule catabolic process"/>
    <property type="evidence" value="ECO:0007669"/>
    <property type="project" value="InterPro"/>
</dbReference>
<dbReference type="PANTHER" id="PTHR34135:SF2">
    <property type="entry name" value="LYSOZYME"/>
    <property type="match status" value="1"/>
</dbReference>
<protein>
    <submittedName>
        <fullName evidence="2">Glycoside hydrolase family protein</fullName>
        <ecNumber evidence="2">3.2.1.17</ecNumber>
    </submittedName>
</protein>
<dbReference type="InterPro" id="IPR017853">
    <property type="entry name" value="GH"/>
</dbReference>
<dbReference type="InterPro" id="IPR002053">
    <property type="entry name" value="Glyco_hydro_25"/>
</dbReference>
<evidence type="ECO:0000313" key="3">
    <source>
        <dbReference type="Proteomes" id="UP000095651"/>
    </source>
</evidence>
<organism evidence="2 3">
    <name type="scientific">Hungatella hathewayi</name>
    <dbReference type="NCBI Taxonomy" id="154046"/>
    <lineage>
        <taxon>Bacteria</taxon>
        <taxon>Bacillati</taxon>
        <taxon>Bacillota</taxon>
        <taxon>Clostridia</taxon>
        <taxon>Lachnospirales</taxon>
        <taxon>Lachnospiraceae</taxon>
        <taxon>Hungatella</taxon>
    </lineage>
</organism>
<dbReference type="EC" id="3.2.1.17" evidence="2"/>
<evidence type="ECO:0000313" key="2">
    <source>
        <dbReference type="EMBL" id="CUP39635.1"/>
    </source>
</evidence>
<keyword evidence="2" id="KW-0326">Glycosidase</keyword>
<dbReference type="EMBL" id="CYZE01000028">
    <property type="protein sequence ID" value="CUP39635.1"/>
    <property type="molecule type" value="Genomic_DNA"/>
</dbReference>
<keyword evidence="2" id="KW-0378">Hydrolase</keyword>
<dbReference type="GO" id="GO:0003796">
    <property type="term" value="F:lysozyme activity"/>
    <property type="evidence" value="ECO:0007669"/>
    <property type="project" value="UniProtKB-EC"/>
</dbReference>
<dbReference type="Gene3D" id="3.20.20.80">
    <property type="entry name" value="Glycosidases"/>
    <property type="match status" value="1"/>
</dbReference>